<keyword evidence="3" id="KW-1185">Reference proteome</keyword>
<reference evidence="2 3" key="1">
    <citation type="submission" date="2015-12" db="EMBL/GenBank/DDBJ databases">
        <title>Draft genome sequence of the thermoanaerobe Thermotalea metallivorans, an isolate from the runoff channel of the Great Artesian Basin, Australia.</title>
        <authorList>
            <person name="Patel B.K."/>
        </authorList>
    </citation>
    <scope>NUCLEOTIDE SEQUENCE [LARGE SCALE GENOMIC DNA]</scope>
    <source>
        <strain evidence="2 3">B2-1</strain>
    </source>
</reference>
<comment type="caution">
    <text evidence="2">The sequence shown here is derived from an EMBL/GenBank/DDBJ whole genome shotgun (WGS) entry which is preliminary data.</text>
</comment>
<feature type="transmembrane region" description="Helical" evidence="1">
    <location>
        <begin position="6"/>
        <end position="23"/>
    </location>
</feature>
<dbReference type="Proteomes" id="UP000070456">
    <property type="component" value="Unassembled WGS sequence"/>
</dbReference>
<name>A0A140L0U3_9FIRM</name>
<keyword evidence="1" id="KW-0472">Membrane</keyword>
<accession>A0A140L0U3</accession>
<gene>
    <name evidence="2" type="ORF">AN619_25870</name>
</gene>
<evidence type="ECO:0000313" key="3">
    <source>
        <dbReference type="Proteomes" id="UP000070456"/>
    </source>
</evidence>
<sequence>MLIKIMFLITICIPVGYLQVYLLKDAVKDLKSARKTKKPAEISYDREDYFEKKYLRLVK</sequence>
<keyword evidence="1" id="KW-1133">Transmembrane helix</keyword>
<evidence type="ECO:0000256" key="1">
    <source>
        <dbReference type="SAM" id="Phobius"/>
    </source>
</evidence>
<dbReference type="AlphaFoldDB" id="A0A140L0U3"/>
<organism evidence="2 3">
    <name type="scientific">Thermotalea metallivorans</name>
    <dbReference type="NCBI Taxonomy" id="520762"/>
    <lineage>
        <taxon>Bacteria</taxon>
        <taxon>Bacillati</taxon>
        <taxon>Bacillota</taxon>
        <taxon>Clostridia</taxon>
        <taxon>Peptostreptococcales</taxon>
        <taxon>Thermotaleaceae</taxon>
        <taxon>Thermotalea</taxon>
    </lineage>
</organism>
<protein>
    <submittedName>
        <fullName evidence="2">Uncharacterized protein</fullName>
    </submittedName>
</protein>
<dbReference type="OrthoDB" id="1956384at2"/>
<dbReference type="RefSeq" id="WP_068557573.1">
    <property type="nucleotide sequence ID" value="NZ_LOEE01000062.1"/>
</dbReference>
<dbReference type="EMBL" id="LOEE01000062">
    <property type="protein sequence ID" value="KXG74168.1"/>
    <property type="molecule type" value="Genomic_DNA"/>
</dbReference>
<keyword evidence="1" id="KW-0812">Transmembrane</keyword>
<proteinExistence type="predicted"/>
<evidence type="ECO:0000313" key="2">
    <source>
        <dbReference type="EMBL" id="KXG74168.1"/>
    </source>
</evidence>